<evidence type="ECO:0000313" key="2">
    <source>
        <dbReference type="Proteomes" id="UP000629468"/>
    </source>
</evidence>
<evidence type="ECO:0008006" key="3">
    <source>
        <dbReference type="Google" id="ProtNLM"/>
    </source>
</evidence>
<accession>A0A8H7C2P2</accession>
<name>A0A8H7C2P2_AGABI</name>
<reference evidence="1 2" key="1">
    <citation type="journal article" name="Sci. Rep.">
        <title>Telomere-to-telomere assembled and centromere annotated genomes of the two main subspecies of the button mushroom Agaricus bisporus reveal especially polymorphic chromosome ends.</title>
        <authorList>
            <person name="Sonnenberg A.S.M."/>
            <person name="Sedaghat-Telgerd N."/>
            <person name="Lavrijssen B."/>
            <person name="Ohm R.A."/>
            <person name="Hendrickx P.M."/>
            <person name="Scholtmeijer K."/>
            <person name="Baars J.J.P."/>
            <person name="van Peer A."/>
        </authorList>
    </citation>
    <scope>NUCLEOTIDE SEQUENCE [LARGE SCALE GENOMIC DNA]</scope>
    <source>
        <strain evidence="1 2">H119_p4</strain>
    </source>
</reference>
<organism evidence="1 2">
    <name type="scientific">Agaricus bisporus var. burnettii</name>
    <dbReference type="NCBI Taxonomy" id="192524"/>
    <lineage>
        <taxon>Eukaryota</taxon>
        <taxon>Fungi</taxon>
        <taxon>Dikarya</taxon>
        <taxon>Basidiomycota</taxon>
        <taxon>Agaricomycotina</taxon>
        <taxon>Agaricomycetes</taxon>
        <taxon>Agaricomycetidae</taxon>
        <taxon>Agaricales</taxon>
        <taxon>Agaricineae</taxon>
        <taxon>Agaricaceae</taxon>
        <taxon>Agaricus</taxon>
    </lineage>
</organism>
<proteinExistence type="predicted"/>
<dbReference type="AlphaFoldDB" id="A0A8H7C2P2"/>
<dbReference type="EMBL" id="JABXXO010000014">
    <property type="protein sequence ID" value="KAF7761281.1"/>
    <property type="molecule type" value="Genomic_DNA"/>
</dbReference>
<comment type="caution">
    <text evidence="1">The sequence shown here is derived from an EMBL/GenBank/DDBJ whole genome shotgun (WGS) entry which is preliminary data.</text>
</comment>
<protein>
    <recommendedName>
        <fullName evidence="3">F-box domain-containing protein</fullName>
    </recommendedName>
</protein>
<evidence type="ECO:0000313" key="1">
    <source>
        <dbReference type="EMBL" id="KAF7761281.1"/>
    </source>
</evidence>
<sequence>MQEFITYTEHHDEWYKHRSLHYGRRALIMGVCRRWYNITVTSSPFWTSFAVGAEWGDETEDNIGTPSRDLLEMWLQRSQSSRINLYLHVSDWSHSGLRIDHVLATLAHSIDRWGLLEITLDRETAPIFLSLDRDQGYALDEIRICTACSPPTNSNVLRALGDWPVLETLVWTLHASASSANANPTFHDVITDFPWARLRNISLEVIWTLNEFHTFFRCCTMAVSIRLQLQEHPNGPDYYYRPLNLGSIKLEQLRRLAIQSSTCFYNYVQYLDLPNLDWISISQRPSVISGTH</sequence>
<dbReference type="Proteomes" id="UP000629468">
    <property type="component" value="Unassembled WGS sequence"/>
</dbReference>
<gene>
    <name evidence="1" type="ORF">Agabi119p4_10690</name>
</gene>